<dbReference type="RefSeq" id="WP_066882588.1">
    <property type="nucleotide sequence ID" value="NZ_LODL01000019.1"/>
</dbReference>
<evidence type="ECO:0000313" key="9">
    <source>
        <dbReference type="EMBL" id="KXB30790.1"/>
    </source>
</evidence>
<proteinExistence type="predicted"/>
<feature type="region of interest" description="Disordered" evidence="5">
    <location>
        <begin position="1"/>
        <end position="21"/>
    </location>
</feature>
<dbReference type="InterPro" id="IPR058625">
    <property type="entry name" value="MdtA-like_BSH"/>
</dbReference>
<keyword evidence="2 6" id="KW-0812">Transmembrane</keyword>
<dbReference type="AlphaFoldDB" id="A0A133XIM0"/>
<dbReference type="Proteomes" id="UP000070186">
    <property type="component" value="Unassembled WGS sequence"/>
</dbReference>
<dbReference type="PANTHER" id="PTHR30386:SF26">
    <property type="entry name" value="TRANSPORT PROTEIN COMB"/>
    <property type="match status" value="1"/>
</dbReference>
<dbReference type="SUPFAM" id="SSF111369">
    <property type="entry name" value="HlyD-like secretion proteins"/>
    <property type="match status" value="2"/>
</dbReference>
<keyword evidence="10" id="KW-1185">Reference proteome</keyword>
<keyword evidence="3 6" id="KW-1133">Transmembrane helix</keyword>
<dbReference type="InterPro" id="IPR050739">
    <property type="entry name" value="MFP"/>
</dbReference>
<gene>
    <name evidence="9" type="ORF">AT959_08655</name>
</gene>
<dbReference type="Gene3D" id="1.10.287.470">
    <property type="entry name" value="Helix hairpin bin"/>
    <property type="match status" value="2"/>
</dbReference>
<comment type="subcellular location">
    <subcellularLocation>
        <location evidence="1">Membrane</location>
        <topology evidence="1">Single-pass membrane protein</topology>
    </subcellularLocation>
</comment>
<dbReference type="GO" id="GO:0016020">
    <property type="term" value="C:membrane"/>
    <property type="evidence" value="ECO:0007669"/>
    <property type="project" value="UniProtKB-SubCell"/>
</dbReference>
<evidence type="ECO:0000259" key="8">
    <source>
        <dbReference type="Pfam" id="PF25963"/>
    </source>
</evidence>
<feature type="domain" description="Multidrug resistance protein MdtA-like barrel-sandwich hybrid" evidence="7">
    <location>
        <begin position="60"/>
        <end position="243"/>
    </location>
</feature>
<dbReference type="Pfam" id="PF25963">
    <property type="entry name" value="Beta-barrel_AAEA"/>
    <property type="match status" value="1"/>
</dbReference>
<name>A0A133XIM0_9RHOO</name>
<evidence type="ECO:0000256" key="1">
    <source>
        <dbReference type="ARBA" id="ARBA00004167"/>
    </source>
</evidence>
<sequence length="374" mass="39988">MSQETETTVAPPAATPGQGKGTRAGAVGIAVLILASLVLYFAGDRITPYTSQARIHAFVVPVAAEVAGKVLKVHIHNNDEVQAGQALFDIDAEQYEIALKRARADHESVRRSVNASAAGVEAARASLQAAEANYRMAERDASRQESLHQEDPGAISVRRLEMAQATREEAQSKARRAEADLRKAQEAAGDSGDDNAQLQSARAALEKAKLDLARTKVLAPTRGTVTDLRTDAGHFAQPGAPLMTLIAMHDLWISADMTENNLGNITPGDEVAIVLDVMPGEVLKGRVRSVGGGVGSGQQSSPGSLPTVENSRDWLRQAQRIPVAIEFDAVEIPRLKAVRVGGQAEVLVYTGDNPVMNLLGAFYIHAMSWLSYLY</sequence>
<feature type="compositionally biased region" description="Basic and acidic residues" evidence="5">
    <location>
        <begin position="163"/>
        <end position="185"/>
    </location>
</feature>
<keyword evidence="4 6" id="KW-0472">Membrane</keyword>
<dbReference type="Gene3D" id="2.40.50.100">
    <property type="match status" value="1"/>
</dbReference>
<evidence type="ECO:0000313" key="10">
    <source>
        <dbReference type="Proteomes" id="UP000070186"/>
    </source>
</evidence>
<evidence type="ECO:0000256" key="2">
    <source>
        <dbReference type="ARBA" id="ARBA00022692"/>
    </source>
</evidence>
<evidence type="ECO:0000259" key="7">
    <source>
        <dbReference type="Pfam" id="PF25917"/>
    </source>
</evidence>
<evidence type="ECO:0000256" key="5">
    <source>
        <dbReference type="SAM" id="MobiDB-lite"/>
    </source>
</evidence>
<feature type="region of interest" description="Disordered" evidence="5">
    <location>
        <begin position="163"/>
        <end position="198"/>
    </location>
</feature>
<accession>A0A133XIM0</accession>
<comment type="caution">
    <text evidence="9">The sequence shown here is derived from an EMBL/GenBank/DDBJ whole genome shotgun (WGS) entry which is preliminary data.</text>
</comment>
<reference evidence="9 10" key="1">
    <citation type="submission" date="2015-12" db="EMBL/GenBank/DDBJ databases">
        <title>Nitrous oxide reduction kinetics distinguish bacteria harboring typical versus atypical NosZ.</title>
        <authorList>
            <person name="Yoon S."/>
            <person name="Nissen S."/>
            <person name="Park D."/>
            <person name="Sanford R.A."/>
            <person name="Loeffler F.E."/>
        </authorList>
    </citation>
    <scope>NUCLEOTIDE SEQUENCE [LARGE SCALE GENOMIC DNA]</scope>
    <source>
        <strain evidence="9 10">ATCC BAA-841</strain>
    </source>
</reference>
<feature type="compositionally biased region" description="Low complexity" evidence="5">
    <location>
        <begin position="7"/>
        <end position="16"/>
    </location>
</feature>
<dbReference type="PANTHER" id="PTHR30386">
    <property type="entry name" value="MEMBRANE FUSION SUBUNIT OF EMRAB-TOLC MULTIDRUG EFFLUX PUMP"/>
    <property type="match status" value="1"/>
</dbReference>
<evidence type="ECO:0000256" key="3">
    <source>
        <dbReference type="ARBA" id="ARBA00022989"/>
    </source>
</evidence>
<evidence type="ECO:0000256" key="6">
    <source>
        <dbReference type="SAM" id="Phobius"/>
    </source>
</evidence>
<dbReference type="Pfam" id="PF25917">
    <property type="entry name" value="BSH_RND"/>
    <property type="match status" value="1"/>
</dbReference>
<organism evidence="9 10">
    <name type="scientific">Dechloromonas denitrificans</name>
    <dbReference type="NCBI Taxonomy" id="281362"/>
    <lineage>
        <taxon>Bacteria</taxon>
        <taxon>Pseudomonadati</taxon>
        <taxon>Pseudomonadota</taxon>
        <taxon>Betaproteobacteria</taxon>
        <taxon>Rhodocyclales</taxon>
        <taxon>Azonexaceae</taxon>
        <taxon>Dechloromonas</taxon>
    </lineage>
</organism>
<feature type="domain" description="p-hydroxybenzoic acid efflux pump subunit AaeA-like beta-barrel" evidence="8">
    <location>
        <begin position="252"/>
        <end position="331"/>
    </location>
</feature>
<feature type="transmembrane region" description="Helical" evidence="6">
    <location>
        <begin position="24"/>
        <end position="42"/>
    </location>
</feature>
<dbReference type="Gene3D" id="2.40.30.170">
    <property type="match status" value="1"/>
</dbReference>
<dbReference type="EMBL" id="LODL01000019">
    <property type="protein sequence ID" value="KXB30790.1"/>
    <property type="molecule type" value="Genomic_DNA"/>
</dbReference>
<evidence type="ECO:0000256" key="4">
    <source>
        <dbReference type="ARBA" id="ARBA00023136"/>
    </source>
</evidence>
<protein>
    <submittedName>
        <fullName evidence="9">Hemolysin D</fullName>
    </submittedName>
</protein>
<dbReference type="InterPro" id="IPR058634">
    <property type="entry name" value="AaeA-lik-b-barrel"/>
</dbReference>
<dbReference type="STRING" id="281362.AT959_08655"/>